<keyword evidence="3 6" id="KW-1133">Transmembrane helix</keyword>
<evidence type="ECO:0000313" key="8">
    <source>
        <dbReference type="Proteomes" id="UP000095283"/>
    </source>
</evidence>
<dbReference type="GO" id="GO:0016020">
    <property type="term" value="C:membrane"/>
    <property type="evidence" value="ECO:0007669"/>
    <property type="project" value="UniProtKB-SubCell"/>
</dbReference>
<sequence>MMKSMGWKEGEGLGRGSDGRREPVMSSIKNNRAGLGSASTDKKIPMTRRDAILDKTRERYEQVIQCTISFLNSNCPDLCVNATTVDDKLAIYYSFRPAFAQYVGVLIGNIILGYVADQIGRRKTFLFSMILGIPALSLSAAFDSIAMFYFLRAVTGIAIAGYFMQLFEN</sequence>
<dbReference type="InterPro" id="IPR053027">
    <property type="entry name" value="AGGF1"/>
</dbReference>
<evidence type="ECO:0000256" key="2">
    <source>
        <dbReference type="ARBA" id="ARBA00022692"/>
    </source>
</evidence>
<dbReference type="PANTHER" id="PTHR23106">
    <property type="entry name" value="ANGIOGENIC FACTOR WITH G PATCH AND FHA DOMAINS 1"/>
    <property type="match status" value="1"/>
</dbReference>
<dbReference type="Gene3D" id="1.20.1250.20">
    <property type="entry name" value="MFS general substrate transporter like domains"/>
    <property type="match status" value="1"/>
</dbReference>
<dbReference type="GO" id="GO:0003676">
    <property type="term" value="F:nucleic acid binding"/>
    <property type="evidence" value="ECO:0007669"/>
    <property type="project" value="InterPro"/>
</dbReference>
<dbReference type="Proteomes" id="UP000095283">
    <property type="component" value="Unplaced"/>
</dbReference>
<reference evidence="9" key="1">
    <citation type="submission" date="2016-11" db="UniProtKB">
        <authorList>
            <consortium name="WormBaseParasite"/>
        </authorList>
    </citation>
    <scope>IDENTIFICATION</scope>
</reference>
<feature type="region of interest" description="Disordered" evidence="5">
    <location>
        <begin position="1"/>
        <end position="40"/>
    </location>
</feature>
<dbReference type="Pfam" id="PF01585">
    <property type="entry name" value="G-patch"/>
    <property type="match status" value="1"/>
</dbReference>
<protein>
    <submittedName>
        <fullName evidence="9">G-patch domain-containing protein</fullName>
    </submittedName>
</protein>
<feature type="compositionally biased region" description="Basic and acidic residues" evidence="5">
    <location>
        <begin position="1"/>
        <end position="23"/>
    </location>
</feature>
<dbReference type="PROSITE" id="PS50174">
    <property type="entry name" value="G_PATCH"/>
    <property type="match status" value="1"/>
</dbReference>
<comment type="subcellular location">
    <subcellularLocation>
        <location evidence="1">Membrane</location>
        <topology evidence="1">Multi-pass membrane protein</topology>
    </subcellularLocation>
</comment>
<feature type="transmembrane region" description="Helical" evidence="6">
    <location>
        <begin position="148"/>
        <end position="167"/>
    </location>
</feature>
<evidence type="ECO:0000256" key="4">
    <source>
        <dbReference type="ARBA" id="ARBA00023136"/>
    </source>
</evidence>
<evidence type="ECO:0000313" key="9">
    <source>
        <dbReference type="WBParaSite" id="Hba_10841"/>
    </source>
</evidence>
<proteinExistence type="predicted"/>
<keyword evidence="2 6" id="KW-0812">Transmembrane</keyword>
<dbReference type="Pfam" id="PF07690">
    <property type="entry name" value="MFS_1"/>
    <property type="match status" value="1"/>
</dbReference>
<dbReference type="WBParaSite" id="Hba_10841">
    <property type="protein sequence ID" value="Hba_10841"/>
    <property type="gene ID" value="Hba_10841"/>
</dbReference>
<dbReference type="SUPFAM" id="SSF103473">
    <property type="entry name" value="MFS general substrate transporter"/>
    <property type="match status" value="1"/>
</dbReference>
<dbReference type="InterPro" id="IPR011701">
    <property type="entry name" value="MFS"/>
</dbReference>
<organism evidence="8 9">
    <name type="scientific">Heterorhabditis bacteriophora</name>
    <name type="common">Entomopathogenic nematode worm</name>
    <dbReference type="NCBI Taxonomy" id="37862"/>
    <lineage>
        <taxon>Eukaryota</taxon>
        <taxon>Metazoa</taxon>
        <taxon>Ecdysozoa</taxon>
        <taxon>Nematoda</taxon>
        <taxon>Chromadorea</taxon>
        <taxon>Rhabditida</taxon>
        <taxon>Rhabditina</taxon>
        <taxon>Rhabditomorpha</taxon>
        <taxon>Strongyloidea</taxon>
        <taxon>Heterorhabditidae</taxon>
        <taxon>Heterorhabditis</taxon>
    </lineage>
</organism>
<keyword evidence="8" id="KW-1185">Reference proteome</keyword>
<evidence type="ECO:0000256" key="5">
    <source>
        <dbReference type="SAM" id="MobiDB-lite"/>
    </source>
</evidence>
<dbReference type="InterPro" id="IPR000467">
    <property type="entry name" value="G_patch_dom"/>
</dbReference>
<feature type="transmembrane region" description="Helical" evidence="6">
    <location>
        <begin position="124"/>
        <end position="142"/>
    </location>
</feature>
<dbReference type="PROSITE" id="PS00216">
    <property type="entry name" value="SUGAR_TRANSPORT_1"/>
    <property type="match status" value="1"/>
</dbReference>
<feature type="transmembrane region" description="Helical" evidence="6">
    <location>
        <begin position="99"/>
        <end position="117"/>
    </location>
</feature>
<dbReference type="PANTHER" id="PTHR23106:SF24">
    <property type="entry name" value="ANGIOGENIC FACTOR WITH G PATCH AND FHA DOMAINS 1"/>
    <property type="match status" value="1"/>
</dbReference>
<dbReference type="InterPro" id="IPR005829">
    <property type="entry name" value="Sugar_transporter_CS"/>
</dbReference>
<evidence type="ECO:0000256" key="1">
    <source>
        <dbReference type="ARBA" id="ARBA00004141"/>
    </source>
</evidence>
<dbReference type="SMART" id="SM00443">
    <property type="entry name" value="G_patch"/>
    <property type="match status" value="1"/>
</dbReference>
<name>A0A1I7X0C2_HETBA</name>
<dbReference type="GO" id="GO:0022857">
    <property type="term" value="F:transmembrane transporter activity"/>
    <property type="evidence" value="ECO:0007669"/>
    <property type="project" value="InterPro"/>
</dbReference>
<keyword evidence="4 6" id="KW-0472">Membrane</keyword>
<evidence type="ECO:0000256" key="3">
    <source>
        <dbReference type="ARBA" id="ARBA00022989"/>
    </source>
</evidence>
<evidence type="ECO:0000256" key="6">
    <source>
        <dbReference type="SAM" id="Phobius"/>
    </source>
</evidence>
<evidence type="ECO:0000259" key="7">
    <source>
        <dbReference type="PROSITE" id="PS50174"/>
    </source>
</evidence>
<dbReference type="AlphaFoldDB" id="A0A1I7X0C2"/>
<feature type="domain" description="G-patch" evidence="7">
    <location>
        <begin position="1"/>
        <end position="40"/>
    </location>
</feature>
<dbReference type="InterPro" id="IPR036259">
    <property type="entry name" value="MFS_trans_sf"/>
</dbReference>
<accession>A0A1I7X0C2</accession>